<dbReference type="RefSeq" id="WP_345581006.1">
    <property type="nucleotide sequence ID" value="NZ_BAABDQ010000086.1"/>
</dbReference>
<dbReference type="Pfam" id="PF13683">
    <property type="entry name" value="rve_3"/>
    <property type="match status" value="1"/>
</dbReference>
<evidence type="ECO:0000313" key="3">
    <source>
        <dbReference type="EMBL" id="GAA3626549.1"/>
    </source>
</evidence>
<name>A0ABP7A7Q6_9ACTN</name>
<evidence type="ECO:0000313" key="4">
    <source>
        <dbReference type="Proteomes" id="UP001500630"/>
    </source>
</evidence>
<comment type="caution">
    <text evidence="3">The sequence shown here is derived from an EMBL/GenBank/DDBJ whole genome shotgun (WGS) entry which is preliminary data.</text>
</comment>
<proteinExistence type="predicted"/>
<sequence>MLTCSLTCTDGIFGRRSVIGTLRHELLDRILILNERHLARVLQEYLVHHNRHRPHQSRHQRPPGLTTPPTHDVTDLNDQRTVRREPVVAGMISEYHHAA</sequence>
<dbReference type="EMBL" id="BAABDQ010000086">
    <property type="protein sequence ID" value="GAA3626549.1"/>
    <property type="molecule type" value="Genomic_DNA"/>
</dbReference>
<evidence type="ECO:0000256" key="1">
    <source>
        <dbReference type="SAM" id="MobiDB-lite"/>
    </source>
</evidence>
<feature type="region of interest" description="Disordered" evidence="1">
    <location>
        <begin position="50"/>
        <end position="75"/>
    </location>
</feature>
<organism evidence="3 4">
    <name type="scientific">Nonomuraea rosea</name>
    <dbReference type="NCBI Taxonomy" id="638574"/>
    <lineage>
        <taxon>Bacteria</taxon>
        <taxon>Bacillati</taxon>
        <taxon>Actinomycetota</taxon>
        <taxon>Actinomycetes</taxon>
        <taxon>Streptosporangiales</taxon>
        <taxon>Streptosporangiaceae</taxon>
        <taxon>Nonomuraea</taxon>
    </lineage>
</organism>
<keyword evidence="4" id="KW-1185">Reference proteome</keyword>
<feature type="domain" description="Integrase catalytic" evidence="2">
    <location>
        <begin position="17"/>
        <end position="63"/>
    </location>
</feature>
<accession>A0ABP7A7Q6</accession>
<dbReference type="Proteomes" id="UP001500630">
    <property type="component" value="Unassembled WGS sequence"/>
</dbReference>
<reference evidence="4" key="1">
    <citation type="journal article" date="2019" name="Int. J. Syst. Evol. Microbiol.">
        <title>The Global Catalogue of Microorganisms (GCM) 10K type strain sequencing project: providing services to taxonomists for standard genome sequencing and annotation.</title>
        <authorList>
            <consortium name="The Broad Institute Genomics Platform"/>
            <consortium name="The Broad Institute Genome Sequencing Center for Infectious Disease"/>
            <person name="Wu L."/>
            <person name="Ma J."/>
        </authorList>
    </citation>
    <scope>NUCLEOTIDE SEQUENCE [LARGE SCALE GENOMIC DNA]</scope>
    <source>
        <strain evidence="4">JCM 17326</strain>
    </source>
</reference>
<gene>
    <name evidence="3" type="ORF">GCM10022419_135010</name>
</gene>
<dbReference type="InterPro" id="IPR001584">
    <property type="entry name" value="Integrase_cat-core"/>
</dbReference>
<evidence type="ECO:0000259" key="2">
    <source>
        <dbReference type="Pfam" id="PF13683"/>
    </source>
</evidence>
<feature type="compositionally biased region" description="Basic residues" evidence="1">
    <location>
        <begin position="50"/>
        <end position="61"/>
    </location>
</feature>
<protein>
    <recommendedName>
        <fullName evidence="2">Integrase catalytic domain-containing protein</fullName>
    </recommendedName>
</protein>